<comment type="caution">
    <text evidence="1">The sequence shown here is derived from an EMBL/GenBank/DDBJ whole genome shotgun (WGS) entry which is preliminary data.</text>
</comment>
<name>A0ACB9KLQ0_BAUVA</name>
<reference evidence="1 2" key="1">
    <citation type="journal article" date="2022" name="DNA Res.">
        <title>Chromosomal-level genome assembly of the orchid tree Bauhinia variegata (Leguminosae; Cercidoideae) supports the allotetraploid origin hypothesis of Bauhinia.</title>
        <authorList>
            <person name="Zhong Y."/>
            <person name="Chen Y."/>
            <person name="Zheng D."/>
            <person name="Pang J."/>
            <person name="Liu Y."/>
            <person name="Luo S."/>
            <person name="Meng S."/>
            <person name="Qian L."/>
            <person name="Wei D."/>
            <person name="Dai S."/>
            <person name="Zhou R."/>
        </authorList>
    </citation>
    <scope>NUCLEOTIDE SEQUENCE [LARGE SCALE GENOMIC DNA]</scope>
    <source>
        <strain evidence="1">BV-YZ2020</strain>
    </source>
</reference>
<sequence length="313" mass="35657">MTRVRLISSTPDAIAMLEPDRSYEDFPFQSAVPGRVESDPLHCPKPTFKGIVGTNCQFPNSSRWLVLHNRIMSNSLRAHRNMCESPICDRCSFYSETTDHVIRSCPKARYIWRIFISYGNFKVVSDLQTHDWLKVNLVDEGDEQVGDLPRKYLFSSIVWHIWKERKNKVINGEEPNTAKLCYQIRSFAREVAFSFSLNSQSSLTKERRLISWSYPAAGKIKLNTDGSVKEECGRYGYGRVIRDDKGQWLGGYYGKLNQCNSLEAELHAILVGLELIRSDQRNTVIVESDSSVAVNLAKAPRDEGHPMAVRSDS</sequence>
<gene>
    <name evidence="1" type="ORF">L6164_037828</name>
</gene>
<protein>
    <submittedName>
        <fullName evidence="1">Uncharacterized protein</fullName>
    </submittedName>
</protein>
<dbReference type="EMBL" id="CM039439">
    <property type="protein sequence ID" value="KAI4297974.1"/>
    <property type="molecule type" value="Genomic_DNA"/>
</dbReference>
<organism evidence="1 2">
    <name type="scientific">Bauhinia variegata</name>
    <name type="common">Purple orchid tree</name>
    <name type="synonym">Phanera variegata</name>
    <dbReference type="NCBI Taxonomy" id="167791"/>
    <lineage>
        <taxon>Eukaryota</taxon>
        <taxon>Viridiplantae</taxon>
        <taxon>Streptophyta</taxon>
        <taxon>Embryophyta</taxon>
        <taxon>Tracheophyta</taxon>
        <taxon>Spermatophyta</taxon>
        <taxon>Magnoliopsida</taxon>
        <taxon>eudicotyledons</taxon>
        <taxon>Gunneridae</taxon>
        <taxon>Pentapetalae</taxon>
        <taxon>rosids</taxon>
        <taxon>fabids</taxon>
        <taxon>Fabales</taxon>
        <taxon>Fabaceae</taxon>
        <taxon>Cercidoideae</taxon>
        <taxon>Cercideae</taxon>
        <taxon>Bauhiniinae</taxon>
        <taxon>Bauhinia</taxon>
    </lineage>
</organism>
<evidence type="ECO:0000313" key="2">
    <source>
        <dbReference type="Proteomes" id="UP000828941"/>
    </source>
</evidence>
<dbReference type="Proteomes" id="UP000828941">
    <property type="component" value="Chromosome 14"/>
</dbReference>
<proteinExistence type="predicted"/>
<evidence type="ECO:0000313" key="1">
    <source>
        <dbReference type="EMBL" id="KAI4297974.1"/>
    </source>
</evidence>
<accession>A0ACB9KLQ0</accession>
<keyword evidence="2" id="KW-1185">Reference proteome</keyword>